<dbReference type="Proteomes" id="UP001586593">
    <property type="component" value="Unassembled WGS sequence"/>
</dbReference>
<feature type="compositionally biased region" description="Basic and acidic residues" evidence="1">
    <location>
        <begin position="49"/>
        <end position="66"/>
    </location>
</feature>
<sequence length="93" mass="10496">MFSAAAAKGAQARRRPAVLPLLLLRGFMVPDDEDDDAVYDESRVKRLMARSEAKMPTETRRAHQERSAPGSAILSSRCRGFWKSCWAEQEVEE</sequence>
<name>A0ABR3V3S0_9PEZI</name>
<evidence type="ECO:0000313" key="3">
    <source>
        <dbReference type="Proteomes" id="UP001586593"/>
    </source>
</evidence>
<comment type="caution">
    <text evidence="2">The sequence shown here is derived from an EMBL/GenBank/DDBJ whole genome shotgun (WGS) entry which is preliminary data.</text>
</comment>
<evidence type="ECO:0000313" key="2">
    <source>
        <dbReference type="EMBL" id="KAL1836375.1"/>
    </source>
</evidence>
<accession>A0ABR3V3S0</accession>
<feature type="region of interest" description="Disordered" evidence="1">
    <location>
        <begin position="49"/>
        <end position="71"/>
    </location>
</feature>
<reference evidence="2 3" key="1">
    <citation type="journal article" date="2024" name="Commun. Biol.">
        <title>Comparative genomic analysis of thermophilic fungi reveals convergent evolutionary adaptations and gene losses.</title>
        <authorList>
            <person name="Steindorff A.S."/>
            <person name="Aguilar-Pontes M.V."/>
            <person name="Robinson A.J."/>
            <person name="Andreopoulos B."/>
            <person name="LaButti K."/>
            <person name="Kuo A."/>
            <person name="Mondo S."/>
            <person name="Riley R."/>
            <person name="Otillar R."/>
            <person name="Haridas S."/>
            <person name="Lipzen A."/>
            <person name="Grimwood J."/>
            <person name="Schmutz J."/>
            <person name="Clum A."/>
            <person name="Reid I.D."/>
            <person name="Moisan M.C."/>
            <person name="Butler G."/>
            <person name="Nguyen T.T.M."/>
            <person name="Dewar K."/>
            <person name="Conant G."/>
            <person name="Drula E."/>
            <person name="Henrissat B."/>
            <person name="Hansel C."/>
            <person name="Singer S."/>
            <person name="Hutchinson M.I."/>
            <person name="de Vries R.P."/>
            <person name="Natvig D.O."/>
            <person name="Powell A.J."/>
            <person name="Tsang A."/>
            <person name="Grigoriev I.V."/>
        </authorList>
    </citation>
    <scope>NUCLEOTIDE SEQUENCE [LARGE SCALE GENOMIC DNA]</scope>
    <source>
        <strain evidence="2 3">ATCC 24622</strain>
    </source>
</reference>
<dbReference type="EMBL" id="JAZHXJ010002853">
    <property type="protein sequence ID" value="KAL1836375.1"/>
    <property type="molecule type" value="Genomic_DNA"/>
</dbReference>
<keyword evidence="3" id="KW-1185">Reference proteome</keyword>
<proteinExistence type="predicted"/>
<organism evidence="2 3">
    <name type="scientific">Phialemonium thermophilum</name>
    <dbReference type="NCBI Taxonomy" id="223376"/>
    <lineage>
        <taxon>Eukaryota</taxon>
        <taxon>Fungi</taxon>
        <taxon>Dikarya</taxon>
        <taxon>Ascomycota</taxon>
        <taxon>Pezizomycotina</taxon>
        <taxon>Sordariomycetes</taxon>
        <taxon>Sordariomycetidae</taxon>
        <taxon>Cephalothecales</taxon>
        <taxon>Cephalothecaceae</taxon>
        <taxon>Phialemonium</taxon>
    </lineage>
</organism>
<evidence type="ECO:0000256" key="1">
    <source>
        <dbReference type="SAM" id="MobiDB-lite"/>
    </source>
</evidence>
<gene>
    <name evidence="2" type="ORF">VTK73DRAFT_5083</name>
</gene>
<protein>
    <submittedName>
        <fullName evidence="2">Uncharacterized protein</fullName>
    </submittedName>
</protein>